<proteinExistence type="predicted"/>
<evidence type="ECO:0000313" key="1">
    <source>
        <dbReference type="EMBL" id="GGC06878.1"/>
    </source>
</evidence>
<gene>
    <name evidence="1" type="ORF">GCM10011352_36410</name>
</gene>
<sequence length="373" mass="43020">MISFMTGFSGSLFKSLLRKLFKKIQIFKNKLLPKLFLIEYAVKKGYLQKTLNPHPFLQKKIAFKLQDEGYCFNPSLYLGSKGMVLVYRYVGSDKVRKLKFSLLSYDKFEVIVEKKTAIGLYENGAKLDWCADPRFFLFRGRLYLTYNTGHSEVPNEIYIQEVNENLVPKSNPIKLIKKDGRRSIEKNWGFFEYNNDLFAVYSISPFVVLKVEMDRSKNIANAYEYSKFIWDSNYIEEKFGELRGGASPIKIGGEFYYITQSHVKSLSGDIYTGSMISFTSVPPFRPVKVACKPLFKLSVDEYRMQPKNKLNGRVEACFYPCGAAYQKDSHSLFISYGINDCYSGMRIYRFSNLVAMLENVKGLDQIGLGFNYA</sequence>
<protein>
    <recommendedName>
        <fullName evidence="3">GH43/DUF377 family glycosyl hydrolase</fullName>
    </recommendedName>
</protein>
<accession>A0ABQ1KTG5</accession>
<dbReference type="InterPro" id="IPR023296">
    <property type="entry name" value="Glyco_hydro_beta-prop_sf"/>
</dbReference>
<dbReference type="SUPFAM" id="SSF75005">
    <property type="entry name" value="Arabinanase/levansucrase/invertase"/>
    <property type="match status" value="1"/>
</dbReference>
<keyword evidence="2" id="KW-1185">Reference proteome</keyword>
<evidence type="ECO:0008006" key="3">
    <source>
        <dbReference type="Google" id="ProtNLM"/>
    </source>
</evidence>
<dbReference type="Gene3D" id="2.115.10.20">
    <property type="entry name" value="Glycosyl hydrolase domain, family 43"/>
    <property type="match status" value="1"/>
</dbReference>
<evidence type="ECO:0000313" key="2">
    <source>
        <dbReference type="Proteomes" id="UP000629025"/>
    </source>
</evidence>
<reference evidence="2" key="1">
    <citation type="journal article" date="2019" name="Int. J. Syst. Evol. Microbiol.">
        <title>The Global Catalogue of Microorganisms (GCM) 10K type strain sequencing project: providing services to taxonomists for standard genome sequencing and annotation.</title>
        <authorList>
            <consortium name="The Broad Institute Genomics Platform"/>
            <consortium name="The Broad Institute Genome Sequencing Center for Infectious Disease"/>
            <person name="Wu L."/>
            <person name="Ma J."/>
        </authorList>
    </citation>
    <scope>NUCLEOTIDE SEQUENCE [LARGE SCALE GENOMIC DNA]</scope>
    <source>
        <strain evidence="2">CGMCC 1.15341</strain>
    </source>
</reference>
<dbReference type="EMBL" id="BMIJ01000008">
    <property type="protein sequence ID" value="GGC06878.1"/>
    <property type="molecule type" value="Genomic_DNA"/>
</dbReference>
<name>A0ABQ1KTG5_9GAMM</name>
<dbReference type="Proteomes" id="UP000629025">
    <property type="component" value="Unassembled WGS sequence"/>
</dbReference>
<organism evidence="1 2">
    <name type="scientific">Marinobacterium zhoushanense</name>
    <dbReference type="NCBI Taxonomy" id="1679163"/>
    <lineage>
        <taxon>Bacteria</taxon>
        <taxon>Pseudomonadati</taxon>
        <taxon>Pseudomonadota</taxon>
        <taxon>Gammaproteobacteria</taxon>
        <taxon>Oceanospirillales</taxon>
        <taxon>Oceanospirillaceae</taxon>
        <taxon>Marinobacterium</taxon>
    </lineage>
</organism>
<comment type="caution">
    <text evidence="1">The sequence shown here is derived from an EMBL/GenBank/DDBJ whole genome shotgun (WGS) entry which is preliminary data.</text>
</comment>